<proteinExistence type="predicted"/>
<protein>
    <submittedName>
        <fullName evidence="1">Uncharacterized protein</fullName>
    </submittedName>
</protein>
<organism evidence="1 2">
    <name type="scientific">Steinernema carpocapsae</name>
    <name type="common">Entomopathogenic nematode</name>
    <dbReference type="NCBI Taxonomy" id="34508"/>
    <lineage>
        <taxon>Eukaryota</taxon>
        <taxon>Metazoa</taxon>
        <taxon>Ecdysozoa</taxon>
        <taxon>Nematoda</taxon>
        <taxon>Chromadorea</taxon>
        <taxon>Rhabditida</taxon>
        <taxon>Tylenchina</taxon>
        <taxon>Panagrolaimomorpha</taxon>
        <taxon>Strongyloidoidea</taxon>
        <taxon>Steinernematidae</taxon>
        <taxon>Steinernema</taxon>
    </lineage>
</organism>
<sequence length="81" mass="9109">MPPVRMTLQFGNPTKLSLLGFYEVSDAKAMETLCLNSTHKPKATIIIRYNEQNGQILKRKRGTRPTRAVAAKLLTAMINLH</sequence>
<dbReference type="AlphaFoldDB" id="A0A4U8V0J2"/>
<reference evidence="1 2" key="2">
    <citation type="journal article" date="2019" name="G3 (Bethesda)">
        <title>Hybrid Assembly of the Genome of the Entomopathogenic Nematode Steinernema carpocapsae Identifies the X-Chromosome.</title>
        <authorList>
            <person name="Serra L."/>
            <person name="Macchietto M."/>
            <person name="Macias-Munoz A."/>
            <person name="McGill C.J."/>
            <person name="Rodriguez I.M."/>
            <person name="Rodriguez B."/>
            <person name="Murad R."/>
            <person name="Mortazavi A."/>
        </authorList>
    </citation>
    <scope>NUCLEOTIDE SEQUENCE [LARGE SCALE GENOMIC DNA]</scope>
    <source>
        <strain evidence="1 2">ALL</strain>
    </source>
</reference>
<evidence type="ECO:0000313" key="2">
    <source>
        <dbReference type="Proteomes" id="UP000298663"/>
    </source>
</evidence>
<reference evidence="1 2" key="1">
    <citation type="journal article" date="2015" name="Genome Biol.">
        <title>Comparative genomics of Steinernema reveals deeply conserved gene regulatory networks.</title>
        <authorList>
            <person name="Dillman A.R."/>
            <person name="Macchietto M."/>
            <person name="Porter C.F."/>
            <person name="Rogers A."/>
            <person name="Williams B."/>
            <person name="Antoshechkin I."/>
            <person name="Lee M.M."/>
            <person name="Goodwin Z."/>
            <person name="Lu X."/>
            <person name="Lewis E.E."/>
            <person name="Goodrich-Blair H."/>
            <person name="Stock S.P."/>
            <person name="Adams B.J."/>
            <person name="Sternberg P.W."/>
            <person name="Mortazavi A."/>
        </authorList>
    </citation>
    <scope>NUCLEOTIDE SEQUENCE [LARGE SCALE GENOMIC DNA]</scope>
    <source>
        <strain evidence="1 2">ALL</strain>
    </source>
</reference>
<gene>
    <name evidence="1" type="ORF">L596_005840</name>
</gene>
<dbReference type="Proteomes" id="UP000298663">
    <property type="component" value="Unassembled WGS sequence"/>
</dbReference>
<accession>A0A4U8V0J2</accession>
<evidence type="ECO:0000313" key="1">
    <source>
        <dbReference type="EMBL" id="TMS39292.1"/>
    </source>
</evidence>
<keyword evidence="2" id="KW-1185">Reference proteome</keyword>
<name>A0A4U8V0J2_STECR</name>
<comment type="caution">
    <text evidence="1">The sequence shown here is derived from an EMBL/GenBank/DDBJ whole genome shotgun (WGS) entry which is preliminary data.</text>
</comment>
<dbReference type="EMBL" id="AZBU02000001">
    <property type="protein sequence ID" value="TMS39292.1"/>
    <property type="molecule type" value="Genomic_DNA"/>
</dbReference>